<dbReference type="Proteomes" id="UP000821837">
    <property type="component" value="Chromosome 8"/>
</dbReference>
<reference evidence="1" key="2">
    <citation type="submission" date="2021-09" db="EMBL/GenBank/DDBJ databases">
        <authorList>
            <person name="Jia N."/>
            <person name="Wang J."/>
            <person name="Shi W."/>
            <person name="Du L."/>
            <person name="Sun Y."/>
            <person name="Zhan W."/>
            <person name="Jiang J."/>
            <person name="Wang Q."/>
            <person name="Zhang B."/>
            <person name="Ji P."/>
            <person name="Sakyi L.B."/>
            <person name="Cui X."/>
            <person name="Yuan T."/>
            <person name="Jiang B."/>
            <person name="Yang W."/>
            <person name="Lam T.T.-Y."/>
            <person name="Chang Q."/>
            <person name="Ding S."/>
            <person name="Wang X."/>
            <person name="Zhu J."/>
            <person name="Ruan X."/>
            <person name="Zhao L."/>
            <person name="Wei J."/>
            <person name="Que T."/>
            <person name="Du C."/>
            <person name="Cheng J."/>
            <person name="Dai P."/>
            <person name="Han X."/>
            <person name="Huang E."/>
            <person name="Gao Y."/>
            <person name="Liu J."/>
            <person name="Shao H."/>
            <person name="Ye R."/>
            <person name="Li L."/>
            <person name="Wei W."/>
            <person name="Wang X."/>
            <person name="Wang C."/>
            <person name="Huo Q."/>
            <person name="Li W."/>
            <person name="Guo W."/>
            <person name="Chen H."/>
            <person name="Chen S."/>
            <person name="Zhou L."/>
            <person name="Zhou L."/>
            <person name="Ni X."/>
            <person name="Tian J."/>
            <person name="Zhou Y."/>
            <person name="Sheng Y."/>
            <person name="Liu T."/>
            <person name="Pan Y."/>
            <person name="Xia L."/>
            <person name="Li J."/>
            <person name="Zhao F."/>
            <person name="Cao W."/>
        </authorList>
    </citation>
    <scope>NUCLEOTIDE SEQUENCE</scope>
    <source>
        <strain evidence="1">Rsan-2018</strain>
        <tissue evidence="1">Larvae</tissue>
    </source>
</reference>
<accession>A0A9D4PH11</accession>
<dbReference type="EMBL" id="JABSTV010001254">
    <property type="protein sequence ID" value="KAH7940278.1"/>
    <property type="molecule type" value="Genomic_DNA"/>
</dbReference>
<dbReference type="InterPro" id="IPR029058">
    <property type="entry name" value="AB_hydrolase_fold"/>
</dbReference>
<dbReference type="VEuPathDB" id="VectorBase:RSAN_032696"/>
<evidence type="ECO:0000313" key="1">
    <source>
        <dbReference type="EMBL" id="KAH7940278.1"/>
    </source>
</evidence>
<dbReference type="VEuPathDB" id="VectorBase:RSAN_025962"/>
<name>A0A9D4PH11_RHISA</name>
<proteinExistence type="predicted"/>
<evidence type="ECO:0008006" key="3">
    <source>
        <dbReference type="Google" id="ProtNLM"/>
    </source>
</evidence>
<dbReference type="SUPFAM" id="SSF53474">
    <property type="entry name" value="alpha/beta-Hydrolases"/>
    <property type="match status" value="1"/>
</dbReference>
<sequence>MEIPLIFRISLDSNMSCFIFKCELVMDLGYSCETSRATTEDGYVVEVDRVGSGRRVTDTVSSENGFLLVDSGYDVWSMNTRDDARRSYNKNISQEDDRYWQWSQTAMLIISQSILDPLRDSGHFHLPEPFNRLVQRICNTFDGEPCSTFLMLTLLGSSEQLNKEEPPEYPVERIKVAMALFSSEGDTLANPEDLSAFIDSLSSPPLFNHVVPQQDFRHIDFLFGLNTYGYLHKSMIETLEKYTGTTV</sequence>
<gene>
    <name evidence="1" type="ORF">HPB52_022762</name>
</gene>
<protein>
    <recommendedName>
        <fullName evidence="3">Lipase</fullName>
    </recommendedName>
</protein>
<dbReference type="AlphaFoldDB" id="A0A9D4PH11"/>
<comment type="caution">
    <text evidence="1">The sequence shown here is derived from an EMBL/GenBank/DDBJ whole genome shotgun (WGS) entry which is preliminary data.</text>
</comment>
<keyword evidence="2" id="KW-1185">Reference proteome</keyword>
<organism evidence="1 2">
    <name type="scientific">Rhipicephalus sanguineus</name>
    <name type="common">Brown dog tick</name>
    <name type="synonym">Ixodes sanguineus</name>
    <dbReference type="NCBI Taxonomy" id="34632"/>
    <lineage>
        <taxon>Eukaryota</taxon>
        <taxon>Metazoa</taxon>
        <taxon>Ecdysozoa</taxon>
        <taxon>Arthropoda</taxon>
        <taxon>Chelicerata</taxon>
        <taxon>Arachnida</taxon>
        <taxon>Acari</taxon>
        <taxon>Parasitiformes</taxon>
        <taxon>Ixodida</taxon>
        <taxon>Ixodoidea</taxon>
        <taxon>Ixodidae</taxon>
        <taxon>Rhipicephalinae</taxon>
        <taxon>Rhipicephalus</taxon>
        <taxon>Rhipicephalus</taxon>
    </lineage>
</organism>
<dbReference type="Gene3D" id="3.40.50.1820">
    <property type="entry name" value="alpha/beta hydrolase"/>
    <property type="match status" value="2"/>
</dbReference>
<evidence type="ECO:0000313" key="2">
    <source>
        <dbReference type="Proteomes" id="UP000821837"/>
    </source>
</evidence>
<reference evidence="1" key="1">
    <citation type="journal article" date="2020" name="Cell">
        <title>Large-Scale Comparative Analyses of Tick Genomes Elucidate Their Genetic Diversity and Vector Capacities.</title>
        <authorList>
            <consortium name="Tick Genome and Microbiome Consortium (TIGMIC)"/>
            <person name="Jia N."/>
            <person name="Wang J."/>
            <person name="Shi W."/>
            <person name="Du L."/>
            <person name="Sun Y."/>
            <person name="Zhan W."/>
            <person name="Jiang J.F."/>
            <person name="Wang Q."/>
            <person name="Zhang B."/>
            <person name="Ji P."/>
            <person name="Bell-Sakyi L."/>
            <person name="Cui X.M."/>
            <person name="Yuan T.T."/>
            <person name="Jiang B.G."/>
            <person name="Yang W.F."/>
            <person name="Lam T.T."/>
            <person name="Chang Q.C."/>
            <person name="Ding S.J."/>
            <person name="Wang X.J."/>
            <person name="Zhu J.G."/>
            <person name="Ruan X.D."/>
            <person name="Zhao L."/>
            <person name="Wei J.T."/>
            <person name="Ye R.Z."/>
            <person name="Que T.C."/>
            <person name="Du C.H."/>
            <person name="Zhou Y.H."/>
            <person name="Cheng J.X."/>
            <person name="Dai P.F."/>
            <person name="Guo W.B."/>
            <person name="Han X.H."/>
            <person name="Huang E.J."/>
            <person name="Li L.F."/>
            <person name="Wei W."/>
            <person name="Gao Y.C."/>
            <person name="Liu J.Z."/>
            <person name="Shao H.Z."/>
            <person name="Wang X."/>
            <person name="Wang C.C."/>
            <person name="Yang T.C."/>
            <person name="Huo Q.B."/>
            <person name="Li W."/>
            <person name="Chen H.Y."/>
            <person name="Chen S.E."/>
            <person name="Zhou L.G."/>
            <person name="Ni X.B."/>
            <person name="Tian J.H."/>
            <person name="Sheng Y."/>
            <person name="Liu T."/>
            <person name="Pan Y.S."/>
            <person name="Xia L.Y."/>
            <person name="Li J."/>
            <person name="Zhao F."/>
            <person name="Cao W.C."/>
        </authorList>
    </citation>
    <scope>NUCLEOTIDE SEQUENCE</scope>
    <source>
        <strain evidence="1">Rsan-2018</strain>
    </source>
</reference>
<dbReference type="PANTHER" id="PTHR11005">
    <property type="entry name" value="LYSOSOMAL ACID LIPASE-RELATED"/>
    <property type="match status" value="1"/>
</dbReference>